<accession>A0A8X6P6F8</accession>
<sequence>MLIVRDTTISMGNAANEKTSTFLEFCSYPIQLFPYDLTFQAFVASFPVSFALSMNTEQGLGKCVASTVMLCVFTWPMTHALESAKQTKNYIPNG</sequence>
<dbReference type="AlphaFoldDB" id="A0A8X6P6F8"/>
<evidence type="ECO:0000313" key="2">
    <source>
        <dbReference type="Proteomes" id="UP000887013"/>
    </source>
</evidence>
<comment type="caution">
    <text evidence="1">The sequence shown here is derived from an EMBL/GenBank/DDBJ whole genome shotgun (WGS) entry which is preliminary data.</text>
</comment>
<reference evidence="1" key="1">
    <citation type="submission" date="2020-08" db="EMBL/GenBank/DDBJ databases">
        <title>Multicomponent nature underlies the extraordinary mechanical properties of spider dragline silk.</title>
        <authorList>
            <person name="Kono N."/>
            <person name="Nakamura H."/>
            <person name="Mori M."/>
            <person name="Yoshida Y."/>
            <person name="Ohtoshi R."/>
            <person name="Malay A.D."/>
            <person name="Moran D.A.P."/>
            <person name="Tomita M."/>
            <person name="Numata K."/>
            <person name="Arakawa K."/>
        </authorList>
    </citation>
    <scope>NUCLEOTIDE SEQUENCE</scope>
</reference>
<organism evidence="1 2">
    <name type="scientific">Nephila pilipes</name>
    <name type="common">Giant wood spider</name>
    <name type="synonym">Nephila maculata</name>
    <dbReference type="NCBI Taxonomy" id="299642"/>
    <lineage>
        <taxon>Eukaryota</taxon>
        <taxon>Metazoa</taxon>
        <taxon>Ecdysozoa</taxon>
        <taxon>Arthropoda</taxon>
        <taxon>Chelicerata</taxon>
        <taxon>Arachnida</taxon>
        <taxon>Araneae</taxon>
        <taxon>Araneomorphae</taxon>
        <taxon>Entelegynae</taxon>
        <taxon>Araneoidea</taxon>
        <taxon>Nephilidae</taxon>
        <taxon>Nephila</taxon>
    </lineage>
</organism>
<dbReference type="Proteomes" id="UP000887013">
    <property type="component" value="Unassembled WGS sequence"/>
</dbReference>
<evidence type="ECO:0000313" key="1">
    <source>
        <dbReference type="EMBL" id="GFT53102.1"/>
    </source>
</evidence>
<gene>
    <name evidence="1" type="ORF">NPIL_544831</name>
</gene>
<keyword evidence="2" id="KW-1185">Reference proteome</keyword>
<protein>
    <submittedName>
        <fullName evidence="1">Uncharacterized protein</fullName>
    </submittedName>
</protein>
<name>A0A8X6P6F8_NEPPI</name>
<dbReference type="EMBL" id="BMAW01112546">
    <property type="protein sequence ID" value="GFT53102.1"/>
    <property type="molecule type" value="Genomic_DNA"/>
</dbReference>
<proteinExistence type="predicted"/>